<dbReference type="GeneID" id="98910749"/>
<comment type="caution">
    <text evidence="2">The sequence shown here is derived from an EMBL/GenBank/DDBJ whole genome shotgun (WGS) entry which is preliminary data.</text>
</comment>
<dbReference type="RefSeq" id="WP_008860057.1">
    <property type="nucleotide sequence ID" value="NZ_JH591188.1"/>
</dbReference>
<evidence type="ECO:0000313" key="2">
    <source>
        <dbReference type="EMBL" id="EHO62438.1"/>
    </source>
</evidence>
<proteinExistence type="predicted"/>
<dbReference type="eggNOG" id="ENOG502ZX5H">
    <property type="taxonomic scope" value="Bacteria"/>
</dbReference>
<keyword evidence="3" id="KW-1185">Reference proteome</keyword>
<reference evidence="2 3" key="1">
    <citation type="submission" date="2011-11" db="EMBL/GenBank/DDBJ databases">
        <title>The Genome Sequence of Dialister succinatiphilus YIT 11850.</title>
        <authorList>
            <consortium name="The Broad Institute Genome Sequencing Platform"/>
            <person name="Earl A."/>
            <person name="Ward D."/>
            <person name="Feldgarden M."/>
            <person name="Gevers D."/>
            <person name="Morotomi M."/>
            <person name="Young S.K."/>
            <person name="Zeng Q."/>
            <person name="Gargeya S."/>
            <person name="Fitzgerald M."/>
            <person name="Haas B."/>
            <person name="Abouelleil A."/>
            <person name="Alvarado L."/>
            <person name="Arachchi H.M."/>
            <person name="Berlin A."/>
            <person name="Brown A."/>
            <person name="Chapman S.B."/>
            <person name="Dunbar C."/>
            <person name="Gearin G."/>
            <person name="Goldberg J."/>
            <person name="Griggs A."/>
            <person name="Gujja S."/>
            <person name="Heiman D."/>
            <person name="Howarth C."/>
            <person name="Lui A."/>
            <person name="MacDonald P.J.P."/>
            <person name="Montmayeur A."/>
            <person name="Murphy C."/>
            <person name="Neiman D."/>
            <person name="Pearson M."/>
            <person name="Priest M."/>
            <person name="Roberts A."/>
            <person name="Saif S."/>
            <person name="Shea T."/>
            <person name="Sisk P."/>
            <person name="Stolte C."/>
            <person name="Sykes S."/>
            <person name="Wortman J."/>
            <person name="Nusbaum C."/>
            <person name="Birren B."/>
        </authorList>
    </citation>
    <scope>NUCLEOTIDE SEQUENCE [LARGE SCALE GENOMIC DNA]</scope>
    <source>
        <strain evidence="2 3">YIT 11850</strain>
    </source>
</reference>
<dbReference type="OrthoDB" id="1631671at2"/>
<dbReference type="EMBL" id="ADLT01000052">
    <property type="protein sequence ID" value="EHO62438.1"/>
    <property type="molecule type" value="Genomic_DNA"/>
</dbReference>
<dbReference type="Proteomes" id="UP000003277">
    <property type="component" value="Unassembled WGS sequence"/>
</dbReference>
<evidence type="ECO:0000313" key="3">
    <source>
        <dbReference type="Proteomes" id="UP000003277"/>
    </source>
</evidence>
<dbReference type="STRING" id="742743.HMPREF9453_01563"/>
<evidence type="ECO:0000256" key="1">
    <source>
        <dbReference type="SAM" id="SignalP"/>
    </source>
</evidence>
<feature type="chain" id="PRO_5038541320" evidence="1">
    <location>
        <begin position="21"/>
        <end position="148"/>
    </location>
</feature>
<dbReference type="HOGENOM" id="CLU_149134_0_0_9"/>
<organism evidence="2 3">
    <name type="scientific">Dialister succinatiphilus YIT 11850</name>
    <dbReference type="NCBI Taxonomy" id="742743"/>
    <lineage>
        <taxon>Bacteria</taxon>
        <taxon>Bacillati</taxon>
        <taxon>Bacillota</taxon>
        <taxon>Negativicutes</taxon>
        <taxon>Veillonellales</taxon>
        <taxon>Veillonellaceae</taxon>
        <taxon>Dialister</taxon>
    </lineage>
</organism>
<dbReference type="PATRIC" id="fig|742743.3.peg.1594"/>
<accession>H1D1S5</accession>
<keyword evidence="1" id="KW-0732">Signal</keyword>
<name>H1D1S5_9FIRM</name>
<feature type="signal peptide" evidence="1">
    <location>
        <begin position="1"/>
        <end position="20"/>
    </location>
</feature>
<gene>
    <name evidence="2" type="ORF">HMPREF9453_01563</name>
</gene>
<protein>
    <submittedName>
        <fullName evidence="2">Uncharacterized protein</fullName>
    </submittedName>
</protein>
<sequence>MKLKRLAVCALAACMIGTGAMIHVDAFSLGSVLGGVAKVGGIGFLVSKYGESINSAINSVMMKEGAGTNYATKVVPIVSIGNSGYIGAAQVIGDADQVEKVKAVGQLEVSWNDKLFRIKGLIPMDSVNPSSFSRVQGVGVSAVIDVRV</sequence>
<dbReference type="AlphaFoldDB" id="H1D1S5"/>